<organism evidence="7 8">
    <name type="scientific">Linnemannia gamsii</name>
    <dbReference type="NCBI Taxonomy" id="64522"/>
    <lineage>
        <taxon>Eukaryota</taxon>
        <taxon>Fungi</taxon>
        <taxon>Fungi incertae sedis</taxon>
        <taxon>Mucoromycota</taxon>
        <taxon>Mortierellomycotina</taxon>
        <taxon>Mortierellomycetes</taxon>
        <taxon>Mortierellales</taxon>
        <taxon>Mortierellaceae</taxon>
        <taxon>Linnemannia</taxon>
    </lineage>
</organism>
<evidence type="ECO:0000313" key="7">
    <source>
        <dbReference type="EMBL" id="KAG0297075.1"/>
    </source>
</evidence>
<evidence type="ECO:0000259" key="6">
    <source>
        <dbReference type="PROSITE" id="PS51263"/>
    </source>
</evidence>
<keyword evidence="8" id="KW-1185">Reference proteome</keyword>
<dbReference type="SUPFAM" id="SSF55753">
    <property type="entry name" value="Actin depolymerizing proteins"/>
    <property type="match status" value="1"/>
</dbReference>
<keyword evidence="4" id="KW-0009">Actin-binding</keyword>
<dbReference type="EMBL" id="JAAAIM010000041">
    <property type="protein sequence ID" value="KAG0297075.1"/>
    <property type="molecule type" value="Genomic_DNA"/>
</dbReference>
<gene>
    <name evidence="7" type="primary">COF1</name>
    <name evidence="7" type="ORF">BGZ96_007776</name>
</gene>
<evidence type="ECO:0000313" key="8">
    <source>
        <dbReference type="Proteomes" id="UP001194696"/>
    </source>
</evidence>
<dbReference type="Gene3D" id="3.40.20.10">
    <property type="entry name" value="Severin"/>
    <property type="match status" value="1"/>
</dbReference>
<name>A0ABQ7KDF5_9FUNG</name>
<accession>A0ABQ7KDF5</accession>
<sequence>MATSGVKVEKACVETFLELKLGKTHKYIIYKISDNLETIEVVKHAAGDASYDDFVAELPADDCRWAVYDFDYKTADGGDRNKIVFYSWSPDGAKIKPKMLYASSKDGLRKSLSGVAVEIQGTDFDEVAYETVLDRIRR</sequence>
<evidence type="ECO:0000256" key="1">
    <source>
        <dbReference type="ARBA" id="ARBA00004109"/>
    </source>
</evidence>
<evidence type="ECO:0000256" key="3">
    <source>
        <dbReference type="ARBA" id="ARBA00015630"/>
    </source>
</evidence>
<reference evidence="7 8" key="1">
    <citation type="journal article" date="2020" name="Fungal Divers.">
        <title>Resolving the Mortierellaceae phylogeny through synthesis of multi-gene phylogenetics and phylogenomics.</title>
        <authorList>
            <person name="Vandepol N."/>
            <person name="Liber J."/>
            <person name="Desiro A."/>
            <person name="Na H."/>
            <person name="Kennedy M."/>
            <person name="Barry K."/>
            <person name="Grigoriev I.V."/>
            <person name="Miller A.N."/>
            <person name="O'Donnell K."/>
            <person name="Stajich J.E."/>
            <person name="Bonito G."/>
        </authorList>
    </citation>
    <scope>NUCLEOTIDE SEQUENCE [LARGE SCALE GENOMIC DNA]</scope>
    <source>
        <strain evidence="7 8">AD045</strain>
    </source>
</reference>
<comment type="caution">
    <text evidence="7">The sequence shown here is derived from an EMBL/GenBank/DDBJ whole genome shotgun (WGS) entry which is preliminary data.</text>
</comment>
<evidence type="ECO:0000256" key="4">
    <source>
        <dbReference type="ARBA" id="ARBA00023203"/>
    </source>
</evidence>
<protein>
    <recommendedName>
        <fullName evidence="3">Cofilin</fullName>
    </recommendedName>
    <alternativeName>
        <fullName evidence="5">Actin-depolymerizing factor 1</fullName>
    </alternativeName>
</protein>
<evidence type="ECO:0000256" key="5">
    <source>
        <dbReference type="ARBA" id="ARBA00032427"/>
    </source>
</evidence>
<evidence type="ECO:0000256" key="2">
    <source>
        <dbReference type="ARBA" id="ARBA00006844"/>
    </source>
</evidence>
<comment type="similarity">
    <text evidence="2">Belongs to the actin-binding proteins ADF family.</text>
</comment>
<dbReference type="CDD" id="cd11286">
    <property type="entry name" value="ADF_cofilin_like"/>
    <property type="match status" value="1"/>
</dbReference>
<dbReference type="SMART" id="SM00102">
    <property type="entry name" value="ADF"/>
    <property type="match status" value="1"/>
</dbReference>
<dbReference type="Proteomes" id="UP001194696">
    <property type="component" value="Unassembled WGS sequence"/>
</dbReference>
<feature type="domain" description="ADF-H" evidence="6">
    <location>
        <begin position="5"/>
        <end position="137"/>
    </location>
</feature>
<dbReference type="Pfam" id="PF00241">
    <property type="entry name" value="Cofilin_ADF"/>
    <property type="match status" value="1"/>
</dbReference>
<proteinExistence type="inferred from homology"/>
<dbReference type="InterPro" id="IPR029006">
    <property type="entry name" value="ADF-H/Gelsolin-like_dom_sf"/>
</dbReference>
<dbReference type="InterPro" id="IPR002108">
    <property type="entry name" value="ADF-H"/>
</dbReference>
<dbReference type="InterPro" id="IPR017904">
    <property type="entry name" value="ADF/Cofilin"/>
</dbReference>
<dbReference type="PROSITE" id="PS51263">
    <property type="entry name" value="ADF_H"/>
    <property type="match status" value="1"/>
</dbReference>
<comment type="subcellular location">
    <subcellularLocation>
        <location evidence="1">Nucleus matrix</location>
    </subcellularLocation>
</comment>
<dbReference type="PANTHER" id="PTHR11913">
    <property type="entry name" value="COFILIN-RELATED"/>
    <property type="match status" value="1"/>
</dbReference>